<dbReference type="RefSeq" id="WP_187318682.1">
    <property type="nucleotide sequence ID" value="NZ_JACSCY010000003.1"/>
</dbReference>
<organism evidence="3 4">
    <name type="scientific">Hymenobacter citatus</name>
    <dbReference type="NCBI Taxonomy" id="2763506"/>
    <lineage>
        <taxon>Bacteria</taxon>
        <taxon>Pseudomonadati</taxon>
        <taxon>Bacteroidota</taxon>
        <taxon>Cytophagia</taxon>
        <taxon>Cytophagales</taxon>
        <taxon>Hymenobacteraceae</taxon>
        <taxon>Hymenobacter</taxon>
    </lineage>
</organism>
<dbReference type="Proteomes" id="UP000622017">
    <property type="component" value="Unassembled WGS sequence"/>
</dbReference>
<evidence type="ECO:0000256" key="1">
    <source>
        <dbReference type="SAM" id="MobiDB-lite"/>
    </source>
</evidence>
<evidence type="ECO:0000313" key="4">
    <source>
        <dbReference type="Proteomes" id="UP000622017"/>
    </source>
</evidence>
<keyword evidence="4" id="KW-1185">Reference proteome</keyword>
<reference evidence="3 4" key="1">
    <citation type="submission" date="2020-08" db="EMBL/GenBank/DDBJ databases">
        <title>Hymenobacter sp.</title>
        <authorList>
            <person name="Kim M.K."/>
        </authorList>
    </citation>
    <scope>NUCLEOTIDE SEQUENCE [LARGE SCALE GENOMIC DNA]</scope>
    <source>
        <strain evidence="3 4">BT507</strain>
    </source>
</reference>
<accession>A0ABR7MII4</accession>
<protein>
    <submittedName>
        <fullName evidence="3">Uncharacterized protein</fullName>
    </submittedName>
</protein>
<gene>
    <name evidence="3" type="ORF">H8B15_05570</name>
</gene>
<keyword evidence="2" id="KW-1133">Transmembrane helix</keyword>
<keyword evidence="2" id="KW-0812">Transmembrane</keyword>
<evidence type="ECO:0000256" key="2">
    <source>
        <dbReference type="SAM" id="Phobius"/>
    </source>
</evidence>
<proteinExistence type="predicted"/>
<keyword evidence="2" id="KW-0472">Membrane</keyword>
<feature type="region of interest" description="Disordered" evidence="1">
    <location>
        <begin position="1"/>
        <end position="29"/>
    </location>
</feature>
<evidence type="ECO:0000313" key="3">
    <source>
        <dbReference type="EMBL" id="MBC6610378.1"/>
    </source>
</evidence>
<dbReference type="EMBL" id="JACSCY010000003">
    <property type="protein sequence ID" value="MBC6610378.1"/>
    <property type="molecule type" value="Genomic_DNA"/>
</dbReference>
<comment type="caution">
    <text evidence="3">The sequence shown here is derived from an EMBL/GenBank/DDBJ whole genome shotgun (WGS) entry which is preliminary data.</text>
</comment>
<feature type="transmembrane region" description="Helical" evidence="2">
    <location>
        <begin position="122"/>
        <end position="144"/>
    </location>
</feature>
<name>A0ABR7MII4_9BACT</name>
<sequence length="209" mass="23390">MPFSTHAQTVPDTAAMETSKRSSFAPGTVTTPEGRTIHLYLPHSVNGFEKFIDFCETHPEVRPYPQTKHISVDKIHCMTVRDQYFETLHNNDGKSMRILAPRLVAGPVELFNYAEGKSIPPIVPIAAIASMGAASTVVLLGINYTSNHWYLRRNGQLLEVKRSKFTEQVAAYLQDAPELAQKVMARAKGYQYQDMPQTIAEYNSFLAAQ</sequence>
<feature type="compositionally biased region" description="Polar residues" evidence="1">
    <location>
        <begin position="1"/>
        <end position="11"/>
    </location>
</feature>